<evidence type="ECO:0000313" key="1">
    <source>
        <dbReference type="EMBL" id="BDT98994.1"/>
    </source>
</evidence>
<reference evidence="1 2" key="1">
    <citation type="submission" date="2022-11" db="EMBL/GenBank/DDBJ databases">
        <title>Genome Sequencing of Nocardia sp. ON39_IFM12276 and assembly.</title>
        <authorList>
            <person name="Shimojima M."/>
            <person name="Toyokawa M."/>
            <person name="Uesaka K."/>
        </authorList>
    </citation>
    <scope>NUCLEOTIDE SEQUENCE [LARGE SCALE GENOMIC DNA]</scope>
    <source>
        <strain evidence="1 2">IFM 12276</strain>
    </source>
</reference>
<dbReference type="InterPro" id="IPR046036">
    <property type="entry name" value="DUF5994"/>
</dbReference>
<dbReference type="Proteomes" id="UP001317870">
    <property type="component" value="Chromosome"/>
</dbReference>
<proteinExistence type="predicted"/>
<dbReference type="Pfam" id="PF19457">
    <property type="entry name" value="DUF5994"/>
    <property type="match status" value="1"/>
</dbReference>
<keyword evidence="2" id="KW-1185">Reference proteome</keyword>
<evidence type="ECO:0000313" key="2">
    <source>
        <dbReference type="Proteomes" id="UP001317870"/>
    </source>
</evidence>
<dbReference type="EMBL" id="AP026978">
    <property type="protein sequence ID" value="BDT98994.1"/>
    <property type="molecule type" value="Genomic_DNA"/>
</dbReference>
<dbReference type="RefSeq" id="WP_281879084.1">
    <property type="nucleotide sequence ID" value="NZ_AP026976.1"/>
</dbReference>
<organism evidence="1 2">
    <name type="scientific">Nocardia sputorum</name>
    <dbReference type="NCBI Taxonomy" id="2984338"/>
    <lineage>
        <taxon>Bacteria</taxon>
        <taxon>Bacillati</taxon>
        <taxon>Actinomycetota</taxon>
        <taxon>Actinomycetes</taxon>
        <taxon>Mycobacteriales</taxon>
        <taxon>Nocardiaceae</taxon>
        <taxon>Nocardia</taxon>
    </lineage>
</organism>
<protein>
    <submittedName>
        <fullName evidence="1">Uncharacterized protein</fullName>
    </submittedName>
</protein>
<accession>A0ABM8CVJ0</accession>
<sequence length="153" mass="17522">MRFHRNNGTTMAPEQIRPQYARHRVPPDYTPRLRLKPKADRGGYLDGAWWPRSRELTTELPDLLAVLTVRLGPIWRVVYDPACWSDTPRQTTVNGHTVRLDPYPFELWNTMYVFGRDRDLIVLRVIPSSTADDTAHAALMAAVTPASATRTPR</sequence>
<gene>
    <name evidence="1" type="ORF">IFM12276_20230</name>
</gene>
<name>A0ABM8CVJ0_9NOCA</name>